<comment type="subcellular location">
    <subcellularLocation>
        <location evidence="1">Cell membrane</location>
        <topology evidence="1">Multi-pass membrane protein</topology>
    </subcellularLocation>
</comment>
<dbReference type="AlphaFoldDB" id="X1E4H8"/>
<dbReference type="InterPro" id="IPR032816">
    <property type="entry name" value="VTT_dom"/>
</dbReference>
<proteinExistence type="predicted"/>
<name>X1E4H8_9ZZZZ</name>
<keyword evidence="3 6" id="KW-0812">Transmembrane</keyword>
<dbReference type="PANTHER" id="PTHR12677:SF59">
    <property type="entry name" value="GOLGI APPARATUS MEMBRANE PROTEIN TVP38-RELATED"/>
    <property type="match status" value="1"/>
</dbReference>
<accession>X1E4H8</accession>
<comment type="caution">
    <text evidence="8">The sequence shown here is derived from an EMBL/GenBank/DDBJ whole genome shotgun (WGS) entry which is preliminary data.</text>
</comment>
<evidence type="ECO:0000256" key="5">
    <source>
        <dbReference type="ARBA" id="ARBA00023136"/>
    </source>
</evidence>
<keyword evidence="4 6" id="KW-1133">Transmembrane helix</keyword>
<evidence type="ECO:0000259" key="7">
    <source>
        <dbReference type="Pfam" id="PF09335"/>
    </source>
</evidence>
<keyword evidence="2" id="KW-1003">Cell membrane</keyword>
<organism evidence="8">
    <name type="scientific">marine sediment metagenome</name>
    <dbReference type="NCBI Taxonomy" id="412755"/>
    <lineage>
        <taxon>unclassified sequences</taxon>
        <taxon>metagenomes</taxon>
        <taxon>ecological metagenomes</taxon>
    </lineage>
</organism>
<feature type="transmembrane region" description="Helical" evidence="6">
    <location>
        <begin position="90"/>
        <end position="110"/>
    </location>
</feature>
<dbReference type="EMBL" id="BART01027015">
    <property type="protein sequence ID" value="GAH03553.1"/>
    <property type="molecule type" value="Genomic_DNA"/>
</dbReference>
<dbReference type="GO" id="GO:0005886">
    <property type="term" value="C:plasma membrane"/>
    <property type="evidence" value="ECO:0007669"/>
    <property type="project" value="UniProtKB-SubCell"/>
</dbReference>
<evidence type="ECO:0000256" key="6">
    <source>
        <dbReference type="SAM" id="Phobius"/>
    </source>
</evidence>
<feature type="transmembrane region" description="Helical" evidence="6">
    <location>
        <begin position="15"/>
        <end position="35"/>
    </location>
</feature>
<feature type="domain" description="VTT" evidence="7">
    <location>
        <begin position="74"/>
        <end position="161"/>
    </location>
</feature>
<evidence type="ECO:0000256" key="2">
    <source>
        <dbReference type="ARBA" id="ARBA00022475"/>
    </source>
</evidence>
<feature type="transmembrane region" description="Helical" evidence="6">
    <location>
        <begin position="56"/>
        <end position="78"/>
    </location>
</feature>
<sequence length="176" mass="19457">MEEVMQQTVNNRKKALVKALILVAFIVGAILLVRLTPVKEYLTPDALGRYLDKAGFWGPLFFILIYAAGICLFLPGTLLTGLGAAIFGAYWGFIWVWIGAMIGASVAFIIGRTLGREFAASLIGDRLQKYDDAIERNGFATVLYLRLVYFPFTPMNFGMAGCFTSPLAEILKRFKG</sequence>
<keyword evidence="5 6" id="KW-0472">Membrane</keyword>
<gene>
    <name evidence="8" type="ORF">S01H4_47999</name>
</gene>
<evidence type="ECO:0000256" key="1">
    <source>
        <dbReference type="ARBA" id="ARBA00004651"/>
    </source>
</evidence>
<reference evidence="8" key="1">
    <citation type="journal article" date="2014" name="Front. Microbiol.">
        <title>High frequency of phylogenetically diverse reductive dehalogenase-homologous genes in deep subseafloor sedimentary metagenomes.</title>
        <authorList>
            <person name="Kawai M."/>
            <person name="Futagami T."/>
            <person name="Toyoda A."/>
            <person name="Takaki Y."/>
            <person name="Nishi S."/>
            <person name="Hori S."/>
            <person name="Arai W."/>
            <person name="Tsubouchi T."/>
            <person name="Morono Y."/>
            <person name="Uchiyama I."/>
            <person name="Ito T."/>
            <person name="Fujiyama A."/>
            <person name="Inagaki F."/>
            <person name="Takami H."/>
        </authorList>
    </citation>
    <scope>NUCLEOTIDE SEQUENCE</scope>
    <source>
        <strain evidence="8">Expedition CK06-06</strain>
    </source>
</reference>
<evidence type="ECO:0000256" key="3">
    <source>
        <dbReference type="ARBA" id="ARBA00022692"/>
    </source>
</evidence>
<evidence type="ECO:0000256" key="4">
    <source>
        <dbReference type="ARBA" id="ARBA00022989"/>
    </source>
</evidence>
<dbReference type="InterPro" id="IPR015414">
    <property type="entry name" value="TMEM64"/>
</dbReference>
<protein>
    <recommendedName>
        <fullName evidence="7">VTT domain-containing protein</fullName>
    </recommendedName>
</protein>
<dbReference type="Pfam" id="PF09335">
    <property type="entry name" value="VTT_dom"/>
    <property type="match status" value="1"/>
</dbReference>
<evidence type="ECO:0000313" key="8">
    <source>
        <dbReference type="EMBL" id="GAH03553.1"/>
    </source>
</evidence>
<dbReference type="PANTHER" id="PTHR12677">
    <property type="entry name" value="GOLGI APPARATUS MEMBRANE PROTEIN TVP38-RELATED"/>
    <property type="match status" value="1"/>
</dbReference>